<comment type="caution">
    <text evidence="2">The sequence shown here is derived from an EMBL/GenBank/DDBJ whole genome shotgun (WGS) entry which is preliminary data.</text>
</comment>
<gene>
    <name evidence="2" type="ORF">HJG63_010887</name>
</gene>
<accession>A0A7J8HQW6</accession>
<dbReference type="Proteomes" id="UP000593571">
    <property type="component" value="Unassembled WGS sequence"/>
</dbReference>
<dbReference type="AlphaFoldDB" id="A0A7J8HQW6"/>
<sequence length="131" mass="14650">MRLGRRALAGFRPHRSSFAQADTAHGHRSPGPIQNRGSFASSLCWSRRTPRQGCPMLGGAGGESLATRLTRFHDDRSQRTLTAGWTSPDARLRPETETGRLWFHAGSPGLQQRNPDMRSKIRFQAEEKLNL</sequence>
<keyword evidence="3" id="KW-1185">Reference proteome</keyword>
<protein>
    <submittedName>
        <fullName evidence="2">Uncharacterized protein</fullName>
    </submittedName>
</protein>
<evidence type="ECO:0000313" key="3">
    <source>
        <dbReference type="Proteomes" id="UP000593571"/>
    </source>
</evidence>
<dbReference type="EMBL" id="JACASE010000004">
    <property type="protein sequence ID" value="KAF6474717.1"/>
    <property type="molecule type" value="Genomic_DNA"/>
</dbReference>
<reference evidence="2 3" key="1">
    <citation type="journal article" date="2020" name="Nature">
        <title>Six reference-quality genomes reveal evolution of bat adaptations.</title>
        <authorList>
            <person name="Jebb D."/>
            <person name="Huang Z."/>
            <person name="Pippel M."/>
            <person name="Hughes G.M."/>
            <person name="Lavrichenko K."/>
            <person name="Devanna P."/>
            <person name="Winkler S."/>
            <person name="Jermiin L.S."/>
            <person name="Skirmuntt E.C."/>
            <person name="Katzourakis A."/>
            <person name="Burkitt-Gray L."/>
            <person name="Ray D.A."/>
            <person name="Sullivan K.A.M."/>
            <person name="Roscito J.G."/>
            <person name="Kirilenko B.M."/>
            <person name="Davalos L.M."/>
            <person name="Corthals A.P."/>
            <person name="Power M.L."/>
            <person name="Jones G."/>
            <person name="Ransome R.D."/>
            <person name="Dechmann D.K.N."/>
            <person name="Locatelli A.G."/>
            <person name="Puechmaille S.J."/>
            <person name="Fedrigo O."/>
            <person name="Jarvis E.D."/>
            <person name="Hiller M."/>
            <person name="Vernes S.C."/>
            <person name="Myers E.W."/>
            <person name="Teeling E.C."/>
        </authorList>
    </citation>
    <scope>NUCLEOTIDE SEQUENCE [LARGE SCALE GENOMIC DNA]</scope>
    <source>
        <strain evidence="2">MRouAeg1</strain>
        <tissue evidence="2">Muscle</tissue>
    </source>
</reference>
<evidence type="ECO:0000256" key="1">
    <source>
        <dbReference type="SAM" id="MobiDB-lite"/>
    </source>
</evidence>
<proteinExistence type="predicted"/>
<evidence type="ECO:0000313" key="2">
    <source>
        <dbReference type="EMBL" id="KAF6474717.1"/>
    </source>
</evidence>
<organism evidence="2 3">
    <name type="scientific">Rousettus aegyptiacus</name>
    <name type="common">Egyptian fruit bat</name>
    <name type="synonym">Pteropus aegyptiacus</name>
    <dbReference type="NCBI Taxonomy" id="9407"/>
    <lineage>
        <taxon>Eukaryota</taxon>
        <taxon>Metazoa</taxon>
        <taxon>Chordata</taxon>
        <taxon>Craniata</taxon>
        <taxon>Vertebrata</taxon>
        <taxon>Euteleostomi</taxon>
        <taxon>Mammalia</taxon>
        <taxon>Eutheria</taxon>
        <taxon>Laurasiatheria</taxon>
        <taxon>Chiroptera</taxon>
        <taxon>Yinpterochiroptera</taxon>
        <taxon>Pteropodoidea</taxon>
        <taxon>Pteropodidae</taxon>
        <taxon>Rousettinae</taxon>
        <taxon>Rousettus</taxon>
    </lineage>
</organism>
<feature type="region of interest" description="Disordered" evidence="1">
    <location>
        <begin position="9"/>
        <end position="37"/>
    </location>
</feature>
<name>A0A7J8HQW6_ROUAE</name>